<dbReference type="Pfam" id="PF13365">
    <property type="entry name" value="Trypsin_2"/>
    <property type="match status" value="1"/>
</dbReference>
<dbReference type="InterPro" id="IPR043504">
    <property type="entry name" value="Peptidase_S1_PA_chymotrypsin"/>
</dbReference>
<dbReference type="InterPro" id="IPR050966">
    <property type="entry name" value="Glutamyl_endopeptidase"/>
</dbReference>
<dbReference type="OrthoDB" id="3555221at2759"/>
<dbReference type="AlphaFoldDB" id="A0A8H4W1S4"/>
<organism evidence="2 3">
    <name type="scientific">Cudoniella acicularis</name>
    <dbReference type="NCBI Taxonomy" id="354080"/>
    <lineage>
        <taxon>Eukaryota</taxon>
        <taxon>Fungi</taxon>
        <taxon>Dikarya</taxon>
        <taxon>Ascomycota</taxon>
        <taxon>Pezizomycotina</taxon>
        <taxon>Leotiomycetes</taxon>
        <taxon>Helotiales</taxon>
        <taxon>Tricladiaceae</taxon>
        <taxon>Cudoniella</taxon>
    </lineage>
</organism>
<dbReference type="PANTHER" id="PTHR15462">
    <property type="entry name" value="SERINE PROTEASE"/>
    <property type="match status" value="1"/>
</dbReference>
<proteinExistence type="predicted"/>
<dbReference type="SUPFAM" id="SSF50494">
    <property type="entry name" value="Trypsin-like serine proteases"/>
    <property type="match status" value="1"/>
</dbReference>
<protein>
    <recommendedName>
        <fullName evidence="4">Serine protease</fullName>
    </recommendedName>
</protein>
<reference evidence="2 3" key="1">
    <citation type="submission" date="2020-03" db="EMBL/GenBank/DDBJ databases">
        <title>Draft Genome Sequence of Cudoniella acicularis.</title>
        <authorList>
            <person name="Buettner E."/>
            <person name="Kellner H."/>
        </authorList>
    </citation>
    <scope>NUCLEOTIDE SEQUENCE [LARGE SCALE GENOMIC DNA]</scope>
    <source>
        <strain evidence="2 3">DSM 108380</strain>
    </source>
</reference>
<evidence type="ECO:0000313" key="3">
    <source>
        <dbReference type="Proteomes" id="UP000566819"/>
    </source>
</evidence>
<comment type="caution">
    <text evidence="2">The sequence shown here is derived from an EMBL/GenBank/DDBJ whole genome shotgun (WGS) entry which is preliminary data.</text>
</comment>
<evidence type="ECO:0008006" key="4">
    <source>
        <dbReference type="Google" id="ProtNLM"/>
    </source>
</evidence>
<sequence length="306" mass="33888">MLRMYHTCPSCVKSTAPIAWKLDQCEAKFSSNSTPLHDLDSDSEAVLGRQHRNPASKRSLEPGGKYRAICKLFVTFDGASKEATGWCFTESGIIATAGHCVYDEEYGRALAIEAHISYHGADSDLRKTHEVRMAVNVAVHRGWYDGFLKHNDIAIITLRTPFDEATPLKWGNCPVRGEKVTLRVVGYPLDIPGGREGQYMYESTGPTDWDLEQNDMLIHRLDTFLGSPVFHLREDQELVVIGVHVGTGKIPRPTTDGLGSGRTGKLYRVNKAVAIGHMSNNFDILRQAIECFVLQQTSQAAVSIAL</sequence>
<dbReference type="InterPro" id="IPR009003">
    <property type="entry name" value="Peptidase_S1_PA"/>
</dbReference>
<dbReference type="Proteomes" id="UP000566819">
    <property type="component" value="Unassembled WGS sequence"/>
</dbReference>
<dbReference type="Gene3D" id="2.40.10.10">
    <property type="entry name" value="Trypsin-like serine proteases"/>
    <property type="match status" value="2"/>
</dbReference>
<keyword evidence="3" id="KW-1185">Reference proteome</keyword>
<accession>A0A8H4W1S4</accession>
<gene>
    <name evidence="2" type="ORF">G7Y89_g7633</name>
</gene>
<keyword evidence="1" id="KW-0732">Signal</keyword>
<evidence type="ECO:0000313" key="2">
    <source>
        <dbReference type="EMBL" id="KAF4630507.1"/>
    </source>
</evidence>
<dbReference type="EMBL" id="JAAMPI010000543">
    <property type="protein sequence ID" value="KAF4630507.1"/>
    <property type="molecule type" value="Genomic_DNA"/>
</dbReference>
<dbReference type="PANTHER" id="PTHR15462:SF8">
    <property type="entry name" value="SERINE PROTEASE"/>
    <property type="match status" value="1"/>
</dbReference>
<evidence type="ECO:0000256" key="1">
    <source>
        <dbReference type="ARBA" id="ARBA00022729"/>
    </source>
</evidence>
<name>A0A8H4W1S4_9HELO</name>